<sequence length="321" mass="37881">MKRYKMYKKAEPVSVNFEELLSSIVLPLVVASYVAYPVIYFFGATATVFFNSILALLAVRFYKGLKKFIPILNLNGEDAGFKSFCYPILSFLLVLAILSIADFGFYLLVLYQKKNEFSLFLFCSWLLILFGLPLLYYIFKSGQYYYQKKQQDLEFMKIILAINHDLDLFLAIDNIQFINTVKRNSSDIKIKNNIRYYSQKEFISAKTKNRQYYASKEGFRELVQIPLNTDTVLISWFSYVENKYYSIEIPFSFEELIIESEKSPTEKFKVFRKQTRILYLHLYLNGGARFFYKDKILIDSPVNTERLISEEDKKMKFGMIY</sequence>
<accession>A0ABU9INJ5</accession>
<dbReference type="RefSeq" id="WP_341691357.1">
    <property type="nucleotide sequence ID" value="NZ_JBBYHS010000007.1"/>
</dbReference>
<evidence type="ECO:0000313" key="2">
    <source>
        <dbReference type="EMBL" id="MEL1253707.1"/>
    </source>
</evidence>
<gene>
    <name evidence="2" type="ORF">AAEO57_07970</name>
</gene>
<protein>
    <submittedName>
        <fullName evidence="2">Uncharacterized protein</fullName>
    </submittedName>
</protein>
<feature type="transmembrane region" description="Helical" evidence="1">
    <location>
        <begin position="83"/>
        <end position="111"/>
    </location>
</feature>
<keyword evidence="1" id="KW-0472">Membrane</keyword>
<dbReference type="EMBL" id="JBBYHS010000007">
    <property type="protein sequence ID" value="MEL1253707.1"/>
    <property type="molecule type" value="Genomic_DNA"/>
</dbReference>
<keyword evidence="3" id="KW-1185">Reference proteome</keyword>
<feature type="transmembrane region" description="Helical" evidence="1">
    <location>
        <begin position="42"/>
        <end position="62"/>
    </location>
</feature>
<feature type="transmembrane region" description="Helical" evidence="1">
    <location>
        <begin position="117"/>
        <end position="139"/>
    </location>
</feature>
<reference evidence="2 3" key="1">
    <citation type="submission" date="2024-04" db="EMBL/GenBank/DDBJ databases">
        <title>Flavobacterium sp. DGU38 16S ribosomal RNA gene Genome sequencing and assembly.</title>
        <authorList>
            <person name="Park S."/>
        </authorList>
    </citation>
    <scope>NUCLEOTIDE SEQUENCE [LARGE SCALE GENOMIC DNA]</scope>
    <source>
        <strain evidence="2 3">DGU38</strain>
    </source>
</reference>
<comment type="caution">
    <text evidence="2">The sequence shown here is derived from an EMBL/GenBank/DDBJ whole genome shotgun (WGS) entry which is preliminary data.</text>
</comment>
<keyword evidence="1" id="KW-0812">Transmembrane</keyword>
<evidence type="ECO:0000256" key="1">
    <source>
        <dbReference type="SAM" id="Phobius"/>
    </source>
</evidence>
<organism evidence="2 3">
    <name type="scientific">Flavobacterium calami</name>
    <dbReference type="NCBI Taxonomy" id="3139144"/>
    <lineage>
        <taxon>Bacteria</taxon>
        <taxon>Pseudomonadati</taxon>
        <taxon>Bacteroidota</taxon>
        <taxon>Flavobacteriia</taxon>
        <taxon>Flavobacteriales</taxon>
        <taxon>Flavobacteriaceae</taxon>
        <taxon>Flavobacterium</taxon>
    </lineage>
</organism>
<proteinExistence type="predicted"/>
<dbReference type="Proteomes" id="UP001485226">
    <property type="component" value="Unassembled WGS sequence"/>
</dbReference>
<name>A0ABU9INJ5_9FLAO</name>
<keyword evidence="1" id="KW-1133">Transmembrane helix</keyword>
<evidence type="ECO:0000313" key="3">
    <source>
        <dbReference type="Proteomes" id="UP001485226"/>
    </source>
</evidence>